<reference evidence="1 2" key="1">
    <citation type="submission" date="2013-08" db="EMBL/GenBank/DDBJ databases">
        <title>The genome sequence of Knoellia subterranea.</title>
        <authorList>
            <person name="Zhu W."/>
            <person name="Wang G."/>
        </authorList>
    </citation>
    <scope>NUCLEOTIDE SEQUENCE [LARGE SCALE GENOMIC DNA]</scope>
    <source>
        <strain evidence="1 2">KCTC 19937</strain>
    </source>
</reference>
<keyword evidence="2" id="KW-1185">Reference proteome</keyword>
<accession>A0A0A0JU26</accession>
<name>A0A0A0JU26_9MICO</name>
<dbReference type="AlphaFoldDB" id="A0A0A0JU26"/>
<dbReference type="EMBL" id="AVPK01000001">
    <property type="protein sequence ID" value="KGN39557.1"/>
    <property type="molecule type" value="Genomic_DNA"/>
</dbReference>
<comment type="caution">
    <text evidence="1">The sequence shown here is derived from an EMBL/GenBank/DDBJ whole genome shotgun (WGS) entry which is preliminary data.</text>
</comment>
<sequence>MACASPIQAPRTTATGMGVPPLAAFLRLAGRAGARRFAGREEAVREGAVRERAEVVERVAMLRP</sequence>
<evidence type="ECO:0000313" key="1">
    <source>
        <dbReference type="EMBL" id="KGN39557.1"/>
    </source>
</evidence>
<organism evidence="1 2">
    <name type="scientific">Knoellia subterranea KCTC 19937</name>
    <dbReference type="NCBI Taxonomy" id="1385521"/>
    <lineage>
        <taxon>Bacteria</taxon>
        <taxon>Bacillati</taxon>
        <taxon>Actinomycetota</taxon>
        <taxon>Actinomycetes</taxon>
        <taxon>Micrococcales</taxon>
        <taxon>Intrasporangiaceae</taxon>
        <taxon>Knoellia</taxon>
    </lineage>
</organism>
<protein>
    <submittedName>
        <fullName evidence="1">Uncharacterized protein</fullName>
    </submittedName>
</protein>
<evidence type="ECO:0000313" key="2">
    <source>
        <dbReference type="Proteomes" id="UP000030011"/>
    </source>
</evidence>
<gene>
    <name evidence="1" type="ORF">N803_00930</name>
</gene>
<dbReference type="Proteomes" id="UP000030011">
    <property type="component" value="Unassembled WGS sequence"/>
</dbReference>
<proteinExistence type="predicted"/>